<sequence length="347" mass="38930">MMMMHSTCIWACLAILASLPALAISAQQIMKPASASDEVLRSAEVWQGALWTDSGNCEVDEAGPRNSQCLLQKKAESLDTASRKVLGGQRVHPGAPRIAVYMYNIGGYDSVSATGRELPPGIDGFFFTDANSMHTMSKGIQGLRGLGWKIEAVKILNGTKYVSPERITTKYLKFVCPEQLKKYDVVLTHDSNKQIHYASLPAFVASHMKDRDAIFMDWPPPDVLKSKDGLKSSVYDEIDWILGSVSMRTLLLGASQENVINWRAFLKASKYPDRNYFNLGAFMFRPSSQAFARCGRLVFQRTHTIPRDQFILPWALLQEHVNYEHLSQEDFSNAMGLKDLSTRLKRN</sequence>
<reference evidence="2" key="1">
    <citation type="submission" date="2021-02" db="EMBL/GenBank/DDBJ databases">
        <authorList>
            <person name="Dougan E. K."/>
            <person name="Rhodes N."/>
            <person name="Thang M."/>
            <person name="Chan C."/>
        </authorList>
    </citation>
    <scope>NUCLEOTIDE SEQUENCE</scope>
</reference>
<evidence type="ECO:0008006" key="4">
    <source>
        <dbReference type="Google" id="ProtNLM"/>
    </source>
</evidence>
<dbReference type="AlphaFoldDB" id="A0A813HR37"/>
<proteinExistence type="predicted"/>
<name>A0A813HR37_POLGL</name>
<evidence type="ECO:0000256" key="1">
    <source>
        <dbReference type="SAM" id="SignalP"/>
    </source>
</evidence>
<keyword evidence="3" id="KW-1185">Reference proteome</keyword>
<protein>
    <recommendedName>
        <fullName evidence="4">Protein xylosyltransferase</fullName>
    </recommendedName>
</protein>
<dbReference type="EMBL" id="CAJNNV010032663">
    <property type="protein sequence ID" value="CAE8640665.1"/>
    <property type="molecule type" value="Genomic_DNA"/>
</dbReference>
<gene>
    <name evidence="2" type="ORF">PGLA1383_LOCUS55450</name>
</gene>
<accession>A0A813HR37</accession>
<dbReference type="Proteomes" id="UP000654075">
    <property type="component" value="Unassembled WGS sequence"/>
</dbReference>
<feature type="chain" id="PRO_5032281823" description="Protein xylosyltransferase" evidence="1">
    <location>
        <begin position="24"/>
        <end position="347"/>
    </location>
</feature>
<evidence type="ECO:0000313" key="2">
    <source>
        <dbReference type="EMBL" id="CAE8640665.1"/>
    </source>
</evidence>
<organism evidence="2 3">
    <name type="scientific">Polarella glacialis</name>
    <name type="common">Dinoflagellate</name>
    <dbReference type="NCBI Taxonomy" id="89957"/>
    <lineage>
        <taxon>Eukaryota</taxon>
        <taxon>Sar</taxon>
        <taxon>Alveolata</taxon>
        <taxon>Dinophyceae</taxon>
        <taxon>Suessiales</taxon>
        <taxon>Suessiaceae</taxon>
        <taxon>Polarella</taxon>
    </lineage>
</organism>
<keyword evidence="1" id="KW-0732">Signal</keyword>
<comment type="caution">
    <text evidence="2">The sequence shown here is derived from an EMBL/GenBank/DDBJ whole genome shotgun (WGS) entry which is preliminary data.</text>
</comment>
<feature type="signal peptide" evidence="1">
    <location>
        <begin position="1"/>
        <end position="23"/>
    </location>
</feature>
<dbReference type="OrthoDB" id="422301at2759"/>
<evidence type="ECO:0000313" key="3">
    <source>
        <dbReference type="Proteomes" id="UP000654075"/>
    </source>
</evidence>